<name>A0ABV7HAM9_9BURK</name>
<comment type="caution">
    <text evidence="11">The sequence shown here is derived from an EMBL/GenBank/DDBJ whole genome shotgun (WGS) entry which is preliminary data.</text>
</comment>
<keyword evidence="7" id="KW-0119">Carbohydrate metabolism</keyword>
<dbReference type="Pfam" id="PF02230">
    <property type="entry name" value="Abhydrolase_2"/>
    <property type="match status" value="1"/>
</dbReference>
<evidence type="ECO:0000256" key="6">
    <source>
        <dbReference type="ARBA" id="ARBA00022801"/>
    </source>
</evidence>
<evidence type="ECO:0000256" key="2">
    <source>
        <dbReference type="ARBA" id="ARBA00010278"/>
    </source>
</evidence>
<organism evidence="11 12">
    <name type="scientific">Piscinibacterium candidicorallinum</name>
    <dbReference type="NCBI Taxonomy" id="1793872"/>
    <lineage>
        <taxon>Bacteria</taxon>
        <taxon>Pseudomonadati</taxon>
        <taxon>Pseudomonadota</taxon>
        <taxon>Betaproteobacteria</taxon>
        <taxon>Burkholderiales</taxon>
        <taxon>Piscinibacterium</taxon>
    </lineage>
</organism>
<evidence type="ECO:0000313" key="12">
    <source>
        <dbReference type="Proteomes" id="UP001595556"/>
    </source>
</evidence>
<dbReference type="PANTHER" id="PTHR38050:SF1">
    <property type="entry name" value="FERULOYL ESTERASE C"/>
    <property type="match status" value="1"/>
</dbReference>
<keyword evidence="5" id="KW-0732">Signal</keyword>
<proteinExistence type="inferred from homology"/>
<keyword evidence="6 11" id="KW-0378">Hydrolase</keyword>
<dbReference type="InterPro" id="IPR003140">
    <property type="entry name" value="PLipase/COase/thioEstase"/>
</dbReference>
<comment type="function">
    <text evidence="9">Involved in degradation of plant cell walls. Hydrolyzes the feruloyl-arabinose ester bond in arabinoxylans, and the feruloyl-galactose ester bond in pectin. Active against paranitrophenyl-acetate, methyl ferulate and wheat arabinoxylan.</text>
</comment>
<dbReference type="Gene3D" id="3.40.50.1820">
    <property type="entry name" value="alpha/beta hydrolase"/>
    <property type="match status" value="1"/>
</dbReference>
<evidence type="ECO:0000256" key="4">
    <source>
        <dbReference type="ARBA" id="ARBA00022651"/>
    </source>
</evidence>
<accession>A0ABV7HAM9</accession>
<keyword evidence="4" id="KW-0858">Xylan degradation</keyword>
<keyword evidence="3" id="KW-0964">Secreted</keyword>
<evidence type="ECO:0000256" key="9">
    <source>
        <dbReference type="ARBA" id="ARBA00025250"/>
    </source>
</evidence>
<comment type="similarity">
    <text evidence="2">Belongs to the faeC family.</text>
</comment>
<evidence type="ECO:0000256" key="8">
    <source>
        <dbReference type="ARBA" id="ARBA00023326"/>
    </source>
</evidence>
<sequence>MGLTTQTIQSGGVTRQFRIHVPPALQAPRAIVFVLHGGGGLGMGVADTGAHPLSVFRPVADREGFVVVYPGGLPAPSGDVGWNDCRSDNFNGSSADDVRFLADLVDLIKSTYGLPSTRVFMAGGSNGGLMSFAFAFNHPQRIAAIAVSSANLPENPKSGACTSGLQQPLPVLMTHGTLDPQMPYGGGCVADFGGACLRGRVTSAQATRNWWLTLNGLASAQPTETVIERSANDAGPANRFVYAGARPVQWWRLDGAGHSAASRTVLIPTTVDNGAQNRDIEFAEVAWEFFASLLP</sequence>
<dbReference type="SUPFAM" id="SSF53474">
    <property type="entry name" value="alpha/beta-Hydrolases"/>
    <property type="match status" value="1"/>
</dbReference>
<evidence type="ECO:0000259" key="10">
    <source>
        <dbReference type="Pfam" id="PF02230"/>
    </source>
</evidence>
<evidence type="ECO:0000256" key="3">
    <source>
        <dbReference type="ARBA" id="ARBA00022525"/>
    </source>
</evidence>
<keyword evidence="8" id="KW-0624">Polysaccharide degradation</keyword>
<evidence type="ECO:0000256" key="1">
    <source>
        <dbReference type="ARBA" id="ARBA00004613"/>
    </source>
</evidence>
<dbReference type="EMBL" id="JBHRTI010000007">
    <property type="protein sequence ID" value="MFC3148616.1"/>
    <property type="molecule type" value="Genomic_DNA"/>
</dbReference>
<evidence type="ECO:0000256" key="5">
    <source>
        <dbReference type="ARBA" id="ARBA00022729"/>
    </source>
</evidence>
<evidence type="ECO:0000313" key="11">
    <source>
        <dbReference type="EMBL" id="MFC3148616.1"/>
    </source>
</evidence>
<feature type="domain" description="Phospholipase/carboxylesterase/thioesterase" evidence="10">
    <location>
        <begin position="27"/>
        <end position="185"/>
    </location>
</feature>
<dbReference type="PANTHER" id="PTHR38050">
    <property type="match status" value="1"/>
</dbReference>
<comment type="subcellular location">
    <subcellularLocation>
        <location evidence="1">Secreted</location>
    </subcellularLocation>
</comment>
<keyword evidence="12" id="KW-1185">Reference proteome</keyword>
<dbReference type="GO" id="GO:0016787">
    <property type="term" value="F:hydrolase activity"/>
    <property type="evidence" value="ECO:0007669"/>
    <property type="project" value="UniProtKB-KW"/>
</dbReference>
<gene>
    <name evidence="11" type="ORF">ACFOEN_13370</name>
</gene>
<protein>
    <submittedName>
        <fullName evidence="11">Alpha/beta hydrolase family esterase</fullName>
    </submittedName>
</protein>
<reference evidence="12" key="1">
    <citation type="journal article" date="2019" name="Int. J. Syst. Evol. Microbiol.">
        <title>The Global Catalogue of Microorganisms (GCM) 10K type strain sequencing project: providing services to taxonomists for standard genome sequencing and annotation.</title>
        <authorList>
            <consortium name="The Broad Institute Genomics Platform"/>
            <consortium name="The Broad Institute Genome Sequencing Center for Infectious Disease"/>
            <person name="Wu L."/>
            <person name="Ma J."/>
        </authorList>
    </citation>
    <scope>NUCLEOTIDE SEQUENCE [LARGE SCALE GENOMIC DNA]</scope>
    <source>
        <strain evidence="12">KCTC 52168</strain>
    </source>
</reference>
<dbReference type="Proteomes" id="UP001595556">
    <property type="component" value="Unassembled WGS sequence"/>
</dbReference>
<dbReference type="InterPro" id="IPR043595">
    <property type="entry name" value="FaeB/C/D"/>
</dbReference>
<dbReference type="InterPro" id="IPR029058">
    <property type="entry name" value="AB_hydrolase_fold"/>
</dbReference>
<evidence type="ECO:0000256" key="7">
    <source>
        <dbReference type="ARBA" id="ARBA00023277"/>
    </source>
</evidence>